<dbReference type="AlphaFoldDB" id="A0A8H7TYD1"/>
<dbReference type="Proteomes" id="UP000639403">
    <property type="component" value="Unassembled WGS sequence"/>
</dbReference>
<gene>
    <name evidence="1" type="ORF">IEO21_09542</name>
</gene>
<organism evidence="1 2">
    <name type="scientific">Rhodonia placenta</name>
    <dbReference type="NCBI Taxonomy" id="104341"/>
    <lineage>
        <taxon>Eukaryota</taxon>
        <taxon>Fungi</taxon>
        <taxon>Dikarya</taxon>
        <taxon>Basidiomycota</taxon>
        <taxon>Agaricomycotina</taxon>
        <taxon>Agaricomycetes</taxon>
        <taxon>Polyporales</taxon>
        <taxon>Adustoporiaceae</taxon>
        <taxon>Rhodonia</taxon>
    </lineage>
</organism>
<comment type="caution">
    <text evidence="1">The sequence shown here is derived from an EMBL/GenBank/DDBJ whole genome shotgun (WGS) entry which is preliminary data.</text>
</comment>
<dbReference type="EMBL" id="JADOXO010000474">
    <property type="protein sequence ID" value="KAF9803882.1"/>
    <property type="molecule type" value="Genomic_DNA"/>
</dbReference>
<name>A0A8H7TYD1_9APHY</name>
<reference evidence="1" key="2">
    <citation type="journal article" name="Front. Microbiol.">
        <title>Degradative Capacity of Two Strains of Rhodonia placenta: From Phenotype to Genotype.</title>
        <authorList>
            <person name="Kolle M."/>
            <person name="Horta M.A.C."/>
            <person name="Nowrousian M."/>
            <person name="Ohm R.A."/>
            <person name="Benz J.P."/>
            <person name="Pilgard A."/>
        </authorList>
    </citation>
    <scope>NUCLEOTIDE SEQUENCE</scope>
    <source>
        <strain evidence="1">FPRL280</strain>
    </source>
</reference>
<evidence type="ECO:0000313" key="2">
    <source>
        <dbReference type="Proteomes" id="UP000639403"/>
    </source>
</evidence>
<evidence type="ECO:0000313" key="1">
    <source>
        <dbReference type="EMBL" id="KAF9803882.1"/>
    </source>
</evidence>
<proteinExistence type="predicted"/>
<accession>A0A8H7TYD1</accession>
<sequence length="91" mass="10629">MHGDKVFLVKLQLGVSSGMPKMMIYDRQQSFNDSVFFVKDVNPQLFEEVQAEISGPRSGYRRLKMYRFAKRIGDWELSICLDRKPQGEIKL</sequence>
<reference evidence="1" key="1">
    <citation type="submission" date="2020-11" db="EMBL/GenBank/DDBJ databases">
        <authorList>
            <person name="Koelle M."/>
            <person name="Horta M.A.C."/>
            <person name="Nowrousian M."/>
            <person name="Ohm R.A."/>
            <person name="Benz P."/>
            <person name="Pilgard A."/>
        </authorList>
    </citation>
    <scope>NUCLEOTIDE SEQUENCE</scope>
    <source>
        <strain evidence="1">FPRL280</strain>
    </source>
</reference>
<protein>
    <submittedName>
        <fullName evidence="1">Uncharacterized protein</fullName>
    </submittedName>
</protein>